<gene>
    <name evidence="10" type="ORF">RC083_08125</name>
</gene>
<dbReference type="SMART" id="SM00388">
    <property type="entry name" value="HisKA"/>
    <property type="match status" value="1"/>
</dbReference>
<dbReference type="InterPro" id="IPR050736">
    <property type="entry name" value="Sensor_HK_Regulatory"/>
</dbReference>
<dbReference type="PROSITE" id="PS50005">
    <property type="entry name" value="TPR"/>
    <property type="match status" value="1"/>
</dbReference>
<feature type="domain" description="Histidine kinase" evidence="9">
    <location>
        <begin position="436"/>
        <end position="652"/>
    </location>
</feature>
<dbReference type="PRINTS" id="PR00344">
    <property type="entry name" value="BCTRLSENSOR"/>
</dbReference>
<accession>A0ABU1BAJ4</accession>
<dbReference type="PANTHER" id="PTHR43711:SF1">
    <property type="entry name" value="HISTIDINE KINASE 1"/>
    <property type="match status" value="1"/>
</dbReference>
<dbReference type="PROSITE" id="PS50109">
    <property type="entry name" value="HIS_KIN"/>
    <property type="match status" value="1"/>
</dbReference>
<dbReference type="SUPFAM" id="SSF47384">
    <property type="entry name" value="Homodimeric domain of signal transducing histidine kinase"/>
    <property type="match status" value="1"/>
</dbReference>
<feature type="repeat" description="TPR" evidence="7">
    <location>
        <begin position="149"/>
        <end position="182"/>
    </location>
</feature>
<dbReference type="InterPro" id="IPR005467">
    <property type="entry name" value="His_kinase_dom"/>
</dbReference>
<keyword evidence="5" id="KW-0418">Kinase</keyword>
<dbReference type="Gene3D" id="1.10.287.130">
    <property type="match status" value="1"/>
</dbReference>
<dbReference type="InterPro" id="IPR003661">
    <property type="entry name" value="HisK_dim/P_dom"/>
</dbReference>
<keyword evidence="8" id="KW-0472">Membrane</keyword>
<dbReference type="Pfam" id="PF02518">
    <property type="entry name" value="HATPase_c"/>
    <property type="match status" value="1"/>
</dbReference>
<dbReference type="InterPro" id="IPR011990">
    <property type="entry name" value="TPR-like_helical_dom_sf"/>
</dbReference>
<dbReference type="EC" id="2.7.13.3" evidence="2"/>
<dbReference type="Proteomes" id="UP001226574">
    <property type="component" value="Unassembled WGS sequence"/>
</dbReference>
<keyword evidence="10" id="KW-0547">Nucleotide-binding</keyword>
<dbReference type="SMART" id="SM00387">
    <property type="entry name" value="HATPase_c"/>
    <property type="match status" value="1"/>
</dbReference>
<dbReference type="InterPro" id="IPR004358">
    <property type="entry name" value="Sig_transdc_His_kin-like_C"/>
</dbReference>
<evidence type="ECO:0000256" key="8">
    <source>
        <dbReference type="SAM" id="Phobius"/>
    </source>
</evidence>
<dbReference type="GO" id="GO:0005524">
    <property type="term" value="F:ATP binding"/>
    <property type="evidence" value="ECO:0007669"/>
    <property type="project" value="UniProtKB-KW"/>
</dbReference>
<evidence type="ECO:0000256" key="2">
    <source>
        <dbReference type="ARBA" id="ARBA00012438"/>
    </source>
</evidence>
<dbReference type="PANTHER" id="PTHR43711">
    <property type="entry name" value="TWO-COMPONENT HISTIDINE KINASE"/>
    <property type="match status" value="1"/>
</dbReference>
<keyword evidence="6" id="KW-0902">Two-component regulatory system</keyword>
<dbReference type="InterPro" id="IPR019734">
    <property type="entry name" value="TPR_rpt"/>
</dbReference>
<evidence type="ECO:0000256" key="4">
    <source>
        <dbReference type="ARBA" id="ARBA00022679"/>
    </source>
</evidence>
<protein>
    <recommendedName>
        <fullName evidence="2">histidine kinase</fullName>
        <ecNumber evidence="2">2.7.13.3</ecNumber>
    </recommendedName>
</protein>
<dbReference type="SUPFAM" id="SSF55874">
    <property type="entry name" value="ATPase domain of HSP90 chaperone/DNA topoisomerase II/histidine kinase"/>
    <property type="match status" value="1"/>
</dbReference>
<dbReference type="EMBL" id="JAVIFY010000004">
    <property type="protein sequence ID" value="MDQ9091553.1"/>
    <property type="molecule type" value="Genomic_DNA"/>
</dbReference>
<keyword evidence="3" id="KW-0597">Phosphoprotein</keyword>
<sequence length="657" mass="75093">MSAIKQKIKQGDLVTATTQLKSLAKQYPTSFNILLELASALRKNAQHTQAITVIAPLLNSHTLSSKELFRLHSELGINFRRILDTHQANVHYTKAKELALQLNDKELLARAHANLGVLYDTQSNLALAMQEQTAALELLQNSTNWELQASVYYNLGDMSLRLNNLEQASHFFLRALESDKKSGDRYNIASTSLSLAKITIRQEKYVLAIEQLHETIEYLTPLNATQQLSVAYRQLAIAYQHTNHFQKALNNAKQSVYFSLKTDSPIYKTYAYMQLLELYLLQQDIPSSKHTLEQITLLLEDIDNEILTLKFHRYNARFFELSAQLTDAVFHYKKVDSYHNIIQKNYLSESTANHMKQVDALVQRQKLITSEQNNAITKAELKSQRLEKRVWLLGYSIIFILSILLISLYYIKHKRAHYKAKLYQASLDLKDKMLADISHELRTPLSVLKLNIEALEHDLQEDKSLAYLKINDKISQLNNLISDVYQLSQVDNCSMSLNNQVHLVGALFKPYADDLQTMVTTKNLTCVIDNTVSDKQSIYIDKQKLDQIIYNVFKNACLYTDSPGFVRLKVRLNPTQLFIQIDDSSPGVPQPQIQHLFERLYRIDSTRSKSVDGSGLGLSICLSLVNLMKGSISLHKGKFGGLCVRLLLPLHYRKNND</sequence>
<name>A0ABU1BAJ4_PSEHA</name>
<evidence type="ECO:0000256" key="7">
    <source>
        <dbReference type="PROSITE-ProRule" id="PRU00339"/>
    </source>
</evidence>
<evidence type="ECO:0000256" key="1">
    <source>
        <dbReference type="ARBA" id="ARBA00000085"/>
    </source>
</evidence>
<keyword evidence="7" id="KW-0802">TPR repeat</keyword>
<dbReference type="InterPro" id="IPR036890">
    <property type="entry name" value="HATPase_C_sf"/>
</dbReference>
<organism evidence="10 11">
    <name type="scientific">Pseudoalteromonas haloplanktis</name>
    <name type="common">Alteromonas haloplanktis</name>
    <dbReference type="NCBI Taxonomy" id="228"/>
    <lineage>
        <taxon>Bacteria</taxon>
        <taxon>Pseudomonadati</taxon>
        <taxon>Pseudomonadota</taxon>
        <taxon>Gammaproteobacteria</taxon>
        <taxon>Alteromonadales</taxon>
        <taxon>Pseudoalteromonadaceae</taxon>
        <taxon>Pseudoalteromonas</taxon>
    </lineage>
</organism>
<dbReference type="SUPFAM" id="SSF48452">
    <property type="entry name" value="TPR-like"/>
    <property type="match status" value="2"/>
</dbReference>
<dbReference type="InterPro" id="IPR036097">
    <property type="entry name" value="HisK_dim/P_sf"/>
</dbReference>
<evidence type="ECO:0000256" key="3">
    <source>
        <dbReference type="ARBA" id="ARBA00022553"/>
    </source>
</evidence>
<evidence type="ECO:0000259" key="9">
    <source>
        <dbReference type="PROSITE" id="PS50109"/>
    </source>
</evidence>
<keyword evidence="11" id="KW-1185">Reference proteome</keyword>
<dbReference type="SMART" id="SM00028">
    <property type="entry name" value="TPR"/>
    <property type="match status" value="3"/>
</dbReference>
<keyword evidence="8" id="KW-1133">Transmembrane helix</keyword>
<comment type="caution">
    <text evidence="10">The sequence shown here is derived from an EMBL/GenBank/DDBJ whole genome shotgun (WGS) entry which is preliminary data.</text>
</comment>
<dbReference type="Pfam" id="PF00512">
    <property type="entry name" value="HisKA"/>
    <property type="match status" value="1"/>
</dbReference>
<dbReference type="Gene3D" id="3.30.565.10">
    <property type="entry name" value="Histidine kinase-like ATPase, C-terminal domain"/>
    <property type="match status" value="1"/>
</dbReference>
<dbReference type="InterPro" id="IPR003594">
    <property type="entry name" value="HATPase_dom"/>
</dbReference>
<dbReference type="CDD" id="cd00082">
    <property type="entry name" value="HisKA"/>
    <property type="match status" value="1"/>
</dbReference>
<keyword evidence="8" id="KW-0812">Transmembrane</keyword>
<dbReference type="Pfam" id="PF13181">
    <property type="entry name" value="TPR_8"/>
    <property type="match status" value="1"/>
</dbReference>
<evidence type="ECO:0000256" key="6">
    <source>
        <dbReference type="ARBA" id="ARBA00023012"/>
    </source>
</evidence>
<evidence type="ECO:0000313" key="11">
    <source>
        <dbReference type="Proteomes" id="UP001226574"/>
    </source>
</evidence>
<reference evidence="10 11" key="1">
    <citation type="submission" date="2023-08" db="EMBL/GenBank/DDBJ databases">
        <title>Pseudoalteromonas haloplanktis LL1 genome.</title>
        <authorList>
            <person name="Wu S."/>
        </authorList>
    </citation>
    <scope>NUCLEOTIDE SEQUENCE [LARGE SCALE GENOMIC DNA]</scope>
    <source>
        <strain evidence="10 11">LL1</strain>
    </source>
</reference>
<dbReference type="RefSeq" id="WP_171039047.1">
    <property type="nucleotide sequence ID" value="NZ_JAVIFY010000004.1"/>
</dbReference>
<dbReference type="Gene3D" id="1.25.40.10">
    <property type="entry name" value="Tetratricopeptide repeat domain"/>
    <property type="match status" value="1"/>
</dbReference>
<feature type="transmembrane region" description="Helical" evidence="8">
    <location>
        <begin position="390"/>
        <end position="411"/>
    </location>
</feature>
<comment type="catalytic activity">
    <reaction evidence="1">
        <text>ATP + protein L-histidine = ADP + protein N-phospho-L-histidine.</text>
        <dbReference type="EC" id="2.7.13.3"/>
    </reaction>
</comment>
<keyword evidence="4" id="KW-0808">Transferase</keyword>
<proteinExistence type="predicted"/>
<keyword evidence="10" id="KW-0067">ATP-binding</keyword>
<evidence type="ECO:0000313" key="10">
    <source>
        <dbReference type="EMBL" id="MDQ9091553.1"/>
    </source>
</evidence>
<evidence type="ECO:0000256" key="5">
    <source>
        <dbReference type="ARBA" id="ARBA00022777"/>
    </source>
</evidence>